<gene>
    <name evidence="4" type="ORF">DSLASN_35930</name>
</gene>
<sequence length="340" mass="38182">MVQRHKILAVDDEPSNLQIIRLLLKETYDLAFATSGEEGLVAATKHQPDLLLLDVMMPGLNGHDLCRTLKEDPRTRSIPIIFVTAMGDVEDEQKGLQLGAVDYITKPISPPILKARVATHLSLYDHNRTLENAVAQRTKELQTSRLKVIQRLGRASEYKDDETGAHIIRMSHYSRMAALSAGISQEEAERLFNAAPMHDLGKIGIPDKILQKKGPLNDEEWALMKRHPVIGAEIIGEDDSELLRDARIIALSHHEKWDGSGYPHGLAGEAIPFKGRIVALADVFDALTSKRPYKEAWPMHRAMKLISEEAGAHFDPMLVKAFVKVEKHLRWVLDKWGDKK</sequence>
<dbReference type="PANTHER" id="PTHR45228">
    <property type="entry name" value="CYCLIC DI-GMP PHOSPHODIESTERASE TM_0186-RELATED"/>
    <property type="match status" value="1"/>
</dbReference>
<dbReference type="Pfam" id="PF13487">
    <property type="entry name" value="HD_5"/>
    <property type="match status" value="1"/>
</dbReference>
<dbReference type="EMBL" id="AP024488">
    <property type="protein sequence ID" value="BCS97961.1"/>
    <property type="molecule type" value="Genomic_DNA"/>
</dbReference>
<dbReference type="Pfam" id="PF00072">
    <property type="entry name" value="Response_reg"/>
    <property type="match status" value="1"/>
</dbReference>
<keyword evidence="1" id="KW-0597">Phosphoprotein</keyword>
<accession>A0ABM7PK78</accession>
<evidence type="ECO:0000256" key="1">
    <source>
        <dbReference type="PROSITE-ProRule" id="PRU00169"/>
    </source>
</evidence>
<evidence type="ECO:0000259" key="3">
    <source>
        <dbReference type="PROSITE" id="PS51832"/>
    </source>
</evidence>
<organism evidence="4 5">
    <name type="scientific">Desulfoluna limicola</name>
    <dbReference type="NCBI Taxonomy" id="2810562"/>
    <lineage>
        <taxon>Bacteria</taxon>
        <taxon>Pseudomonadati</taxon>
        <taxon>Thermodesulfobacteriota</taxon>
        <taxon>Desulfobacteria</taxon>
        <taxon>Desulfobacterales</taxon>
        <taxon>Desulfolunaceae</taxon>
        <taxon>Desulfoluna</taxon>
    </lineage>
</organism>
<dbReference type="RefSeq" id="WP_236889371.1">
    <property type="nucleotide sequence ID" value="NZ_AP024488.1"/>
</dbReference>
<dbReference type="CDD" id="cd00077">
    <property type="entry name" value="HDc"/>
    <property type="match status" value="1"/>
</dbReference>
<name>A0ABM7PK78_9BACT</name>
<dbReference type="SMART" id="SM00471">
    <property type="entry name" value="HDc"/>
    <property type="match status" value="1"/>
</dbReference>
<dbReference type="Gene3D" id="1.10.3210.10">
    <property type="entry name" value="Hypothetical protein af1432"/>
    <property type="match status" value="1"/>
</dbReference>
<feature type="modified residue" description="4-aspartylphosphate" evidence="1">
    <location>
        <position position="54"/>
    </location>
</feature>
<dbReference type="SUPFAM" id="SSF109604">
    <property type="entry name" value="HD-domain/PDEase-like"/>
    <property type="match status" value="1"/>
</dbReference>
<dbReference type="InterPro" id="IPR037522">
    <property type="entry name" value="HD_GYP_dom"/>
</dbReference>
<dbReference type="Proteomes" id="UP001320148">
    <property type="component" value="Chromosome"/>
</dbReference>
<feature type="domain" description="Response regulatory" evidence="2">
    <location>
        <begin position="6"/>
        <end position="121"/>
    </location>
</feature>
<feature type="domain" description="HD-GYP" evidence="3">
    <location>
        <begin position="141"/>
        <end position="338"/>
    </location>
</feature>
<proteinExistence type="predicted"/>
<reference evidence="4 5" key="1">
    <citation type="submission" date="2021-02" db="EMBL/GenBank/DDBJ databases">
        <title>Complete genome of Desulfoluna sp. strain ASN36.</title>
        <authorList>
            <person name="Takahashi A."/>
            <person name="Kojima H."/>
            <person name="Fukui M."/>
        </authorList>
    </citation>
    <scope>NUCLEOTIDE SEQUENCE [LARGE SCALE GENOMIC DNA]</scope>
    <source>
        <strain evidence="4 5">ASN36</strain>
    </source>
</reference>
<dbReference type="InterPro" id="IPR011006">
    <property type="entry name" value="CheY-like_superfamily"/>
</dbReference>
<dbReference type="Gene3D" id="3.40.50.2300">
    <property type="match status" value="1"/>
</dbReference>
<dbReference type="CDD" id="cd19920">
    <property type="entry name" value="REC_PA4781-like"/>
    <property type="match status" value="1"/>
</dbReference>
<dbReference type="InterPro" id="IPR003607">
    <property type="entry name" value="HD/PDEase_dom"/>
</dbReference>
<dbReference type="InterPro" id="IPR001789">
    <property type="entry name" value="Sig_transdc_resp-reg_receiver"/>
</dbReference>
<dbReference type="SMART" id="SM00448">
    <property type="entry name" value="REC"/>
    <property type="match status" value="1"/>
</dbReference>
<evidence type="ECO:0000313" key="5">
    <source>
        <dbReference type="Proteomes" id="UP001320148"/>
    </source>
</evidence>
<dbReference type="PANTHER" id="PTHR45228:SF5">
    <property type="entry name" value="CYCLIC DI-GMP PHOSPHODIESTERASE VC_1348-RELATED"/>
    <property type="match status" value="1"/>
</dbReference>
<evidence type="ECO:0000313" key="4">
    <source>
        <dbReference type="EMBL" id="BCS97961.1"/>
    </source>
</evidence>
<keyword evidence="5" id="KW-1185">Reference proteome</keyword>
<protein>
    <submittedName>
        <fullName evidence="4">Two-component system response regulator</fullName>
    </submittedName>
</protein>
<dbReference type="PROSITE" id="PS51832">
    <property type="entry name" value="HD_GYP"/>
    <property type="match status" value="1"/>
</dbReference>
<dbReference type="InterPro" id="IPR052020">
    <property type="entry name" value="Cyclic_di-GMP/3'3'-cGAMP_PDE"/>
</dbReference>
<dbReference type="PROSITE" id="PS50110">
    <property type="entry name" value="RESPONSE_REGULATORY"/>
    <property type="match status" value="1"/>
</dbReference>
<dbReference type="SUPFAM" id="SSF52172">
    <property type="entry name" value="CheY-like"/>
    <property type="match status" value="1"/>
</dbReference>
<evidence type="ECO:0000259" key="2">
    <source>
        <dbReference type="PROSITE" id="PS50110"/>
    </source>
</evidence>